<organism evidence="1 2">
    <name type="scientific">Rhizophagus clarus</name>
    <dbReference type="NCBI Taxonomy" id="94130"/>
    <lineage>
        <taxon>Eukaryota</taxon>
        <taxon>Fungi</taxon>
        <taxon>Fungi incertae sedis</taxon>
        <taxon>Mucoromycota</taxon>
        <taxon>Glomeromycotina</taxon>
        <taxon>Glomeromycetes</taxon>
        <taxon>Glomerales</taxon>
        <taxon>Glomeraceae</taxon>
        <taxon>Rhizophagus</taxon>
    </lineage>
</organism>
<proteinExistence type="predicted"/>
<keyword evidence="2" id="KW-1185">Reference proteome</keyword>
<dbReference type="AlphaFoldDB" id="A0A2Z6RIJ4"/>
<accession>A0A2Z6RIJ4</accession>
<evidence type="ECO:0000313" key="2">
    <source>
        <dbReference type="Proteomes" id="UP000247702"/>
    </source>
</evidence>
<name>A0A2Z6RIJ4_9GLOM</name>
<comment type="caution">
    <text evidence="1">The sequence shown here is derived from an EMBL/GenBank/DDBJ whole genome shotgun (WGS) entry which is preliminary data.</text>
</comment>
<sequence length="201" mass="23815">MAICFDCWKLVKITDVKPKKTYFSGWRRYGYEIKSKDLLKYHWDNECSKAKTEDGSAQLIQRAYRNYRKRPVLLAKQVWEAVRNDNTPREKKFLNMPGREIRCTVNLDIWCSINGLYRPYHVPLDQFYDYISYSKHKRRQLSDRLAIAKNTAQKHALLNSQRQKGFHQVMNNGRKMQPLYLWSDQSNMPVNSSKTSLGDLA</sequence>
<reference evidence="1 2" key="1">
    <citation type="submission" date="2017-11" db="EMBL/GenBank/DDBJ databases">
        <title>The genome of Rhizophagus clarus HR1 reveals common genetic basis of auxotrophy among arbuscular mycorrhizal fungi.</title>
        <authorList>
            <person name="Kobayashi Y."/>
        </authorList>
    </citation>
    <scope>NUCLEOTIDE SEQUENCE [LARGE SCALE GENOMIC DNA]</scope>
    <source>
        <strain evidence="1 2">HR1</strain>
    </source>
</reference>
<evidence type="ECO:0000313" key="1">
    <source>
        <dbReference type="EMBL" id="GBC02426.1"/>
    </source>
</evidence>
<dbReference type="EMBL" id="BEXD01003828">
    <property type="protein sequence ID" value="GBC02426.1"/>
    <property type="molecule type" value="Genomic_DNA"/>
</dbReference>
<protein>
    <submittedName>
        <fullName evidence="1">Uncharacterized protein</fullName>
    </submittedName>
</protein>
<gene>
    <name evidence="1" type="ORF">RclHR1_04610012</name>
</gene>
<dbReference type="Proteomes" id="UP000247702">
    <property type="component" value="Unassembled WGS sequence"/>
</dbReference>